<protein>
    <submittedName>
        <fullName evidence="12">TENN protein</fullName>
    </submittedName>
</protein>
<evidence type="ECO:0000313" key="13">
    <source>
        <dbReference type="Proteomes" id="UP000736164"/>
    </source>
</evidence>
<dbReference type="InterPro" id="IPR000742">
    <property type="entry name" value="EGF"/>
</dbReference>
<dbReference type="InterPro" id="IPR050991">
    <property type="entry name" value="ECM_Regulatory_Proteins"/>
</dbReference>
<dbReference type="GO" id="GO:0030155">
    <property type="term" value="P:regulation of cell adhesion"/>
    <property type="evidence" value="ECO:0007669"/>
    <property type="project" value="TreeGrafter"/>
</dbReference>
<dbReference type="InterPro" id="IPR002181">
    <property type="entry name" value="Fibrinogen_a/b/g_C_dom"/>
</dbReference>
<evidence type="ECO:0000256" key="3">
    <source>
        <dbReference type="ARBA" id="ARBA00022525"/>
    </source>
</evidence>
<feature type="domain" description="Fibronectin type-III" evidence="10">
    <location>
        <begin position="839"/>
        <end position="924"/>
    </location>
</feature>
<dbReference type="GO" id="GO:0098966">
    <property type="term" value="C:perisynaptic extracellular matrix"/>
    <property type="evidence" value="ECO:0007669"/>
    <property type="project" value="TreeGrafter"/>
</dbReference>
<dbReference type="SUPFAM" id="SSF56496">
    <property type="entry name" value="Fibrinogen C-terminal domain-like"/>
    <property type="match status" value="1"/>
</dbReference>
<dbReference type="FunFam" id="2.10.25.10:FF:000001">
    <property type="entry name" value="Tenascin C"/>
    <property type="match status" value="1"/>
</dbReference>
<dbReference type="CDD" id="cd00063">
    <property type="entry name" value="FN3"/>
    <property type="match status" value="14"/>
</dbReference>
<proteinExistence type="inferred from homology"/>
<dbReference type="PANTHER" id="PTHR46708:SF12">
    <property type="entry name" value="TENASCIN N"/>
    <property type="match status" value="1"/>
</dbReference>
<dbReference type="InterPro" id="IPR020837">
    <property type="entry name" value="Fibrinogen_CS"/>
</dbReference>
<feature type="domain" description="Fibronectin type-III" evidence="10">
    <location>
        <begin position="663"/>
        <end position="748"/>
    </location>
</feature>
<dbReference type="InterPro" id="IPR013783">
    <property type="entry name" value="Ig-like_fold"/>
</dbReference>
<feature type="domain" description="Fibronectin type-III" evidence="10">
    <location>
        <begin position="925"/>
        <end position="1014"/>
    </location>
</feature>
<evidence type="ECO:0000256" key="4">
    <source>
        <dbReference type="ARBA" id="ARBA00022530"/>
    </source>
</evidence>
<feature type="non-terminal residue" evidence="12">
    <location>
        <position position="1484"/>
    </location>
</feature>
<dbReference type="EMBL" id="JAAWVO010075422">
    <property type="protein sequence ID" value="MBN3325391.1"/>
    <property type="molecule type" value="Genomic_DNA"/>
</dbReference>
<dbReference type="PROSITE" id="PS50853">
    <property type="entry name" value="FN3"/>
    <property type="match status" value="13"/>
</dbReference>
<dbReference type="FunFam" id="2.60.40.10:FF:000099">
    <property type="entry name" value="Fibronectin 1"/>
    <property type="match status" value="11"/>
</dbReference>
<dbReference type="Gene3D" id="2.10.25.10">
    <property type="entry name" value="Laminin"/>
    <property type="match status" value="1"/>
</dbReference>
<gene>
    <name evidence="12" type="primary">Tnn</name>
    <name evidence="12" type="ORF">GTO95_0000296</name>
</gene>
<evidence type="ECO:0000259" key="10">
    <source>
        <dbReference type="PROSITE" id="PS50853"/>
    </source>
</evidence>
<name>A0A8J7TJK9_ATRSP</name>
<keyword evidence="7" id="KW-0677">Repeat</keyword>
<keyword evidence="3" id="KW-0964">Secreted</keyword>
<dbReference type="CDD" id="cd00054">
    <property type="entry name" value="EGF_CA"/>
    <property type="match status" value="1"/>
</dbReference>
<comment type="subcellular location">
    <subcellularLocation>
        <location evidence="1">Secreted</location>
        <location evidence="1">Extracellular space</location>
        <location evidence="1">Extracellular matrix</location>
    </subcellularLocation>
</comment>
<feature type="domain" description="Fibronectin type-III" evidence="10">
    <location>
        <begin position="311"/>
        <end position="396"/>
    </location>
</feature>
<dbReference type="Gene3D" id="2.60.40.10">
    <property type="entry name" value="Immunoglobulins"/>
    <property type="match status" value="14"/>
</dbReference>
<dbReference type="InterPro" id="IPR036056">
    <property type="entry name" value="Fibrinogen-like_C"/>
</dbReference>
<feature type="domain" description="Fibronectin type-III" evidence="10">
    <location>
        <begin position="41"/>
        <end position="133"/>
    </location>
</feature>
<evidence type="ECO:0000256" key="9">
    <source>
        <dbReference type="ARBA" id="ARBA00023180"/>
    </source>
</evidence>
<feature type="domain" description="Fibronectin type-III" evidence="10">
    <location>
        <begin position="1191"/>
        <end position="1274"/>
    </location>
</feature>
<organism evidence="12 13">
    <name type="scientific">Atractosteus spatula</name>
    <name type="common">Alligator gar</name>
    <name type="synonym">Lepisosteus spatula</name>
    <dbReference type="NCBI Taxonomy" id="7917"/>
    <lineage>
        <taxon>Eukaryota</taxon>
        <taxon>Metazoa</taxon>
        <taxon>Chordata</taxon>
        <taxon>Craniata</taxon>
        <taxon>Vertebrata</taxon>
        <taxon>Euteleostomi</taxon>
        <taxon>Actinopterygii</taxon>
        <taxon>Neopterygii</taxon>
        <taxon>Holostei</taxon>
        <taxon>Semionotiformes</taxon>
        <taxon>Lepisosteidae</taxon>
        <taxon>Atractosteus</taxon>
    </lineage>
</organism>
<dbReference type="SMART" id="SM00186">
    <property type="entry name" value="FBG"/>
    <property type="match status" value="1"/>
</dbReference>
<feature type="domain" description="Fibronectin type-III" evidence="10">
    <location>
        <begin position="573"/>
        <end position="662"/>
    </location>
</feature>
<evidence type="ECO:0000313" key="12">
    <source>
        <dbReference type="EMBL" id="MBN3325391.1"/>
    </source>
</evidence>
<dbReference type="Pfam" id="PF00041">
    <property type="entry name" value="fn3"/>
    <property type="match status" value="14"/>
</dbReference>
<comment type="similarity">
    <text evidence="2">Belongs to the tenascin family.</text>
</comment>
<sequence>MGEDCSLRRCPNDCSGNGECDDGTCICEDGFTGIDCSKVMGPNDLRLLRSSEESLLVEWDEVPGAEYYLLTYHPEGDEGSIREIRVPSDTNSYLITGLTAGVKYIINVYAWIKGITSEPESLEATTEVSTVQKIRVVSQTEDSILVEWPNPSSEVDYFKLTFVTPEGQEQEVRVQKSSGAKTSYTITDLFPGTKYLIKVQAIKGNTAGKPSSVNGLTDIDAPTNLVTTSVTEDTATLSWDRVQAPVDGYMISYRYTDGQSQDFPVGADTTSYKLTGLRPGVEYTVYIWAVKGDRRSKKISSQAVTDIDAPTNLVTKSVTEDTATLSWDRVQAPVDGYMISYRYADGQGQDIPVGADRTSYKLTGLRPGVEYTVYIWAVKGDRSSKKISSQAVTDIDAPTNLVTKSVTEDTATLSWDRVQAPVDGYMISYRYADGQGQDIPVGADRTSYKLTGLRPGVEYTVYIWAVKGDRSSKKISSQAVTDIDAPTNLVTKSVTEDTATLSWDRVQAPVDGYMISYRYADGQGQDIPVGADRTSYKLTGLRPGVEYTVYIWAVKGDRSSKKISSQAVTDIDAPTNLVTKSVTEDTATLSWDRVQAPVDGYMISYRYADGQSQDIPVGADRTSYKLTGLRPGVEYTVYIWAVKGDHKSKKISTQAVTDIDAPTNLVTKSVTEDTATLSWDRVQAPVDGYMISYRYADGQSQDIPVGADRTSYKLTGLRPGVEYTVYIWAVKGDRKSKKISTQAVTDIDAPTNLVTKSVTEDTATLSWDRVQAPVDGYMISYRYADGQSQDIPVGADRTSYKLTGLRPGVEYTVYIWAVKGDRKSKKISTQAVTDIDAPTNLVTKSVTEDTATLSWDRVQAPVDGYMISYRYADGQSQDIPVGADRTSYKLTGLRPGVEYTVYIWAVKGDRKSKKISTQAVTDIDAPTNLVTKSVTEDTATLSWNRVQAPVDGYMISYRYADGQSQDIPVGADRTSYKLTGLRPGVEYTVYIWAVKGDRKSKKISTQAVTDIDAPTNLVTKSVTEDTATLSWNRVQAPVDGYMISYRYADGQSQDIPVGADRTSYKLTGLRPGVEYTVYIWAVKGDRKSKKISTQAVTDIDAPTNLVTKSVTEDTATLSWNRVQAPVDGYMISYRYADGQSQDIHVGADRTSYKLTGLRPGVEYTVYIWAVKGDRSSKRTSTQAVTEIDAPTNLKVEDVQLNSGVLTWTPPLAVIDGYTLSYKTEDGKRRVSPGERRFTLDGLELGKKYIVSLVAFRRNQRSRTVETTFTTVGVLFPFPMDCKEVLQSGNNSDGVYTIYLNNDRSKPMEVYCDMTTDGGGWIVLQRRNSGKLDFLKRWKQYIQGFGNLTDEFWLGLEKIYELTNTNTQYELRVDLKAGSESVYAVYDNFKIAPVRQKFKLTIGNYRGTAGDAMTYHQGRPFSTIDQDNDIALSNCALTHRGAWWYKNCHLANLNGRYGDDRHSVVRALTKNDIFFIQTFTTMPVA</sequence>
<comment type="caution">
    <text evidence="12">The sequence shown here is derived from an EMBL/GenBank/DDBJ whole genome shotgun (WGS) entry which is preliminary data.</text>
</comment>
<dbReference type="Proteomes" id="UP000736164">
    <property type="component" value="Unassembled WGS sequence"/>
</dbReference>
<feature type="domain" description="Fibronectin type-III" evidence="10">
    <location>
        <begin position="397"/>
        <end position="486"/>
    </location>
</feature>
<evidence type="ECO:0000256" key="6">
    <source>
        <dbReference type="ARBA" id="ARBA00022729"/>
    </source>
</evidence>
<reference evidence="12" key="1">
    <citation type="journal article" date="2021" name="Cell">
        <title>Tracing the genetic footprints of vertebrate landing in non-teleost ray-finned fishes.</title>
        <authorList>
            <person name="Bi X."/>
            <person name="Wang K."/>
            <person name="Yang L."/>
            <person name="Pan H."/>
            <person name="Jiang H."/>
            <person name="Wei Q."/>
            <person name="Fang M."/>
            <person name="Yu H."/>
            <person name="Zhu C."/>
            <person name="Cai Y."/>
            <person name="He Y."/>
            <person name="Gan X."/>
            <person name="Zeng H."/>
            <person name="Yu D."/>
            <person name="Zhu Y."/>
            <person name="Jiang H."/>
            <person name="Qiu Q."/>
            <person name="Yang H."/>
            <person name="Zhang Y.E."/>
            <person name="Wang W."/>
            <person name="Zhu M."/>
            <person name="He S."/>
            <person name="Zhang G."/>
        </authorList>
    </citation>
    <scope>NUCLEOTIDE SEQUENCE</scope>
    <source>
        <strain evidence="12">Allg_001</strain>
    </source>
</reference>
<dbReference type="PROSITE" id="PS01186">
    <property type="entry name" value="EGF_2"/>
    <property type="match status" value="1"/>
</dbReference>
<keyword evidence="5" id="KW-0245">EGF-like domain</keyword>
<dbReference type="Pfam" id="PF00147">
    <property type="entry name" value="Fibrinogen_C"/>
    <property type="match status" value="1"/>
</dbReference>
<dbReference type="GO" id="GO:0005615">
    <property type="term" value="C:extracellular space"/>
    <property type="evidence" value="ECO:0007669"/>
    <property type="project" value="TreeGrafter"/>
</dbReference>
<keyword evidence="4" id="KW-0272">Extracellular matrix</keyword>
<dbReference type="InterPro" id="IPR036116">
    <property type="entry name" value="FN3_sf"/>
</dbReference>
<dbReference type="NCBIfam" id="NF040941">
    <property type="entry name" value="GGGWT_bact"/>
    <property type="match status" value="1"/>
</dbReference>
<evidence type="ECO:0000256" key="1">
    <source>
        <dbReference type="ARBA" id="ARBA00004498"/>
    </source>
</evidence>
<feature type="domain" description="Fibrinogen C-terminal" evidence="11">
    <location>
        <begin position="1272"/>
        <end position="1484"/>
    </location>
</feature>
<dbReference type="PROSITE" id="PS00022">
    <property type="entry name" value="EGF_1"/>
    <property type="match status" value="1"/>
</dbReference>
<feature type="non-terminal residue" evidence="12">
    <location>
        <position position="1"/>
    </location>
</feature>
<feature type="domain" description="Fibronectin type-III" evidence="10">
    <location>
        <begin position="221"/>
        <end position="310"/>
    </location>
</feature>
<dbReference type="FunFam" id="3.90.215.10:FF:000001">
    <property type="entry name" value="Tenascin isoform 1"/>
    <property type="match status" value="1"/>
</dbReference>
<feature type="domain" description="Fibronectin type-III" evidence="10">
    <location>
        <begin position="1101"/>
        <end position="1190"/>
    </location>
</feature>
<evidence type="ECO:0000256" key="2">
    <source>
        <dbReference type="ARBA" id="ARBA00008673"/>
    </source>
</evidence>
<feature type="domain" description="Fibronectin type-III" evidence="10">
    <location>
        <begin position="487"/>
        <end position="572"/>
    </location>
</feature>
<dbReference type="PANTHER" id="PTHR46708">
    <property type="entry name" value="TENASCIN"/>
    <property type="match status" value="1"/>
</dbReference>
<evidence type="ECO:0000256" key="7">
    <source>
        <dbReference type="ARBA" id="ARBA00022737"/>
    </source>
</evidence>
<keyword evidence="8" id="KW-1015">Disulfide bond</keyword>
<accession>A0A8J7TJK9</accession>
<feature type="domain" description="Fibronectin type-III" evidence="10">
    <location>
        <begin position="749"/>
        <end position="838"/>
    </location>
</feature>
<keyword evidence="9" id="KW-0325">Glycoprotein</keyword>
<feature type="domain" description="Fibronectin type-III" evidence="10">
    <location>
        <begin position="1015"/>
        <end position="1100"/>
    </location>
</feature>
<dbReference type="Pfam" id="PF23106">
    <property type="entry name" value="EGF_Teneurin"/>
    <property type="match status" value="1"/>
</dbReference>
<dbReference type="Gene3D" id="3.90.215.10">
    <property type="entry name" value="Gamma Fibrinogen, chain A, domain 1"/>
    <property type="match status" value="1"/>
</dbReference>
<dbReference type="PROSITE" id="PS51406">
    <property type="entry name" value="FIBRINOGEN_C_2"/>
    <property type="match status" value="1"/>
</dbReference>
<dbReference type="InterPro" id="IPR014716">
    <property type="entry name" value="Fibrinogen_a/b/g_C_1"/>
</dbReference>
<evidence type="ECO:0000256" key="5">
    <source>
        <dbReference type="ARBA" id="ARBA00022536"/>
    </source>
</evidence>
<evidence type="ECO:0000259" key="11">
    <source>
        <dbReference type="PROSITE" id="PS51406"/>
    </source>
</evidence>
<keyword evidence="13" id="KW-1185">Reference proteome</keyword>
<dbReference type="CDD" id="cd00087">
    <property type="entry name" value="FReD"/>
    <property type="match status" value="1"/>
</dbReference>
<keyword evidence="6" id="KW-0732">Signal</keyword>
<dbReference type="SUPFAM" id="SSF49265">
    <property type="entry name" value="Fibronectin type III"/>
    <property type="match status" value="8"/>
</dbReference>
<dbReference type="PROSITE" id="PS00514">
    <property type="entry name" value="FIBRINOGEN_C_1"/>
    <property type="match status" value="1"/>
</dbReference>
<evidence type="ECO:0000256" key="8">
    <source>
        <dbReference type="ARBA" id="ARBA00023157"/>
    </source>
</evidence>
<dbReference type="InterPro" id="IPR003961">
    <property type="entry name" value="FN3_dom"/>
</dbReference>
<dbReference type="SMART" id="SM00060">
    <property type="entry name" value="FN3"/>
    <property type="match status" value="14"/>
</dbReference>